<evidence type="ECO:0000313" key="1">
    <source>
        <dbReference type="EMBL" id="KAJ8878472.1"/>
    </source>
</evidence>
<comment type="caution">
    <text evidence="1">The sequence shown here is derived from an EMBL/GenBank/DDBJ whole genome shotgun (WGS) entry which is preliminary data.</text>
</comment>
<dbReference type="EMBL" id="JARBHB010000007">
    <property type="protein sequence ID" value="KAJ8878472.1"/>
    <property type="molecule type" value="Genomic_DNA"/>
</dbReference>
<protein>
    <submittedName>
        <fullName evidence="1">Uncharacterized protein</fullName>
    </submittedName>
</protein>
<evidence type="ECO:0000313" key="2">
    <source>
        <dbReference type="Proteomes" id="UP001159363"/>
    </source>
</evidence>
<name>A0ABQ9H2I3_9NEOP</name>
<gene>
    <name evidence="1" type="ORF">PR048_019050</name>
</gene>
<reference evidence="1 2" key="1">
    <citation type="submission" date="2023-02" db="EMBL/GenBank/DDBJ databases">
        <title>LHISI_Scaffold_Assembly.</title>
        <authorList>
            <person name="Stuart O.P."/>
            <person name="Cleave R."/>
            <person name="Magrath M.J.L."/>
            <person name="Mikheyev A.S."/>
        </authorList>
    </citation>
    <scope>NUCLEOTIDE SEQUENCE [LARGE SCALE GENOMIC DNA]</scope>
    <source>
        <strain evidence="1">Daus_M_001</strain>
        <tissue evidence="1">Leg muscle</tissue>
    </source>
</reference>
<organism evidence="1 2">
    <name type="scientific">Dryococelus australis</name>
    <dbReference type="NCBI Taxonomy" id="614101"/>
    <lineage>
        <taxon>Eukaryota</taxon>
        <taxon>Metazoa</taxon>
        <taxon>Ecdysozoa</taxon>
        <taxon>Arthropoda</taxon>
        <taxon>Hexapoda</taxon>
        <taxon>Insecta</taxon>
        <taxon>Pterygota</taxon>
        <taxon>Neoptera</taxon>
        <taxon>Polyneoptera</taxon>
        <taxon>Phasmatodea</taxon>
        <taxon>Verophasmatodea</taxon>
        <taxon>Anareolatae</taxon>
        <taxon>Phasmatidae</taxon>
        <taxon>Eurycanthinae</taxon>
        <taxon>Dryococelus</taxon>
    </lineage>
</organism>
<proteinExistence type="predicted"/>
<sequence>MLQEAAKKGAANKMSTKRKRTEVETFVKCLILKESSSDSEDPDQFQYIDSSDDLCNSAEDAESVQSGDFIAAKVEGKTATSSRNYVAQVVKMYDNGCTVTVQF</sequence>
<keyword evidence="2" id="KW-1185">Reference proteome</keyword>
<dbReference type="Proteomes" id="UP001159363">
    <property type="component" value="Chromosome 6"/>
</dbReference>
<accession>A0ABQ9H2I3</accession>